<dbReference type="HAMAP" id="MF_00376">
    <property type="entry name" value="Dephospho_CoA_kinase"/>
    <property type="match status" value="1"/>
</dbReference>
<dbReference type="Pfam" id="PF01121">
    <property type="entry name" value="CoaE"/>
    <property type="match status" value="1"/>
</dbReference>
<keyword evidence="4 5" id="KW-0173">Coenzyme A biosynthesis</keyword>
<dbReference type="Proteomes" id="UP000218069">
    <property type="component" value="Unassembled WGS sequence"/>
</dbReference>
<keyword evidence="5 7" id="KW-0418">Kinase</keyword>
<dbReference type="CDD" id="cd02022">
    <property type="entry name" value="DPCK"/>
    <property type="match status" value="1"/>
</dbReference>
<keyword evidence="5" id="KW-0808">Transferase</keyword>
<comment type="catalytic activity">
    <reaction evidence="5">
        <text>3'-dephospho-CoA + ATP = ADP + CoA + H(+)</text>
        <dbReference type="Rhea" id="RHEA:18245"/>
        <dbReference type="ChEBI" id="CHEBI:15378"/>
        <dbReference type="ChEBI" id="CHEBI:30616"/>
        <dbReference type="ChEBI" id="CHEBI:57287"/>
        <dbReference type="ChEBI" id="CHEBI:57328"/>
        <dbReference type="ChEBI" id="CHEBI:456216"/>
        <dbReference type="EC" id="2.7.1.24"/>
    </reaction>
</comment>
<dbReference type="EMBL" id="OANS01000003">
    <property type="protein sequence ID" value="SNX28979.1"/>
    <property type="molecule type" value="Genomic_DNA"/>
</dbReference>
<dbReference type="PANTHER" id="PTHR10695:SF46">
    <property type="entry name" value="BIFUNCTIONAL COENZYME A SYNTHASE-RELATED"/>
    <property type="match status" value="1"/>
</dbReference>
<protein>
    <recommendedName>
        <fullName evidence="5 6">Dephospho-CoA kinase</fullName>
        <ecNumber evidence="5 6">2.7.1.24</ecNumber>
    </recommendedName>
    <alternativeName>
        <fullName evidence="5">Dephosphocoenzyme A kinase</fullName>
    </alternativeName>
</protein>
<keyword evidence="8" id="KW-1185">Reference proteome</keyword>
<dbReference type="EC" id="2.7.1.24" evidence="5 6"/>
<evidence type="ECO:0000313" key="8">
    <source>
        <dbReference type="Proteomes" id="UP000218069"/>
    </source>
</evidence>
<dbReference type="InterPro" id="IPR001977">
    <property type="entry name" value="Depp_CoAkinase"/>
</dbReference>
<dbReference type="InterPro" id="IPR027417">
    <property type="entry name" value="P-loop_NTPase"/>
</dbReference>
<dbReference type="GO" id="GO:0005524">
    <property type="term" value="F:ATP binding"/>
    <property type="evidence" value="ECO:0007669"/>
    <property type="project" value="UniProtKB-UniRule"/>
</dbReference>
<evidence type="ECO:0000256" key="4">
    <source>
        <dbReference type="ARBA" id="ARBA00022993"/>
    </source>
</evidence>
<evidence type="ECO:0000256" key="6">
    <source>
        <dbReference type="NCBIfam" id="TIGR00152"/>
    </source>
</evidence>
<dbReference type="AlphaFoldDB" id="A0A240E0L0"/>
<gene>
    <name evidence="5" type="primary">coaE</name>
    <name evidence="7" type="ORF">SAMN06295945_1340</name>
</gene>
<evidence type="ECO:0000313" key="7">
    <source>
        <dbReference type="EMBL" id="SNX28979.1"/>
    </source>
</evidence>
<dbReference type="UniPathway" id="UPA00241">
    <property type="reaction ID" value="UER00356"/>
</dbReference>
<dbReference type="GO" id="GO:0015937">
    <property type="term" value="P:coenzyme A biosynthetic process"/>
    <property type="evidence" value="ECO:0007669"/>
    <property type="project" value="UniProtKB-UniRule"/>
</dbReference>
<feature type="binding site" evidence="5">
    <location>
        <begin position="32"/>
        <end position="37"/>
    </location>
    <ligand>
        <name>ATP</name>
        <dbReference type="ChEBI" id="CHEBI:30616"/>
    </ligand>
</feature>
<keyword evidence="5" id="KW-0963">Cytoplasm</keyword>
<organism evidence="7 8">
    <name type="scientific">Polynucleobacter meluiroseus</name>
    <dbReference type="NCBI Taxonomy" id="1938814"/>
    <lineage>
        <taxon>Bacteria</taxon>
        <taxon>Pseudomonadati</taxon>
        <taxon>Pseudomonadota</taxon>
        <taxon>Betaproteobacteria</taxon>
        <taxon>Burkholderiales</taxon>
        <taxon>Burkholderiaceae</taxon>
        <taxon>Polynucleobacter</taxon>
    </lineage>
</organism>
<dbReference type="NCBIfam" id="TIGR00152">
    <property type="entry name" value="dephospho-CoA kinase"/>
    <property type="match status" value="1"/>
</dbReference>
<keyword evidence="2 5" id="KW-0547">Nucleotide-binding</keyword>
<dbReference type="Gene3D" id="3.40.50.300">
    <property type="entry name" value="P-loop containing nucleotide triphosphate hydrolases"/>
    <property type="match status" value="1"/>
</dbReference>
<evidence type="ECO:0000256" key="1">
    <source>
        <dbReference type="ARBA" id="ARBA00009018"/>
    </source>
</evidence>
<proteinExistence type="inferred from homology"/>
<dbReference type="GO" id="GO:0004140">
    <property type="term" value="F:dephospho-CoA kinase activity"/>
    <property type="evidence" value="ECO:0007669"/>
    <property type="project" value="UniProtKB-UniRule"/>
</dbReference>
<name>A0A240E0L0_9BURK</name>
<dbReference type="OrthoDB" id="9812943at2"/>
<reference evidence="8" key="1">
    <citation type="submission" date="2017-08" db="EMBL/GenBank/DDBJ databases">
        <authorList>
            <person name="Varghese N."/>
            <person name="Submissions S."/>
        </authorList>
    </citation>
    <scope>NUCLEOTIDE SEQUENCE [LARGE SCALE GENOMIC DNA]</scope>
    <source>
        <strain evidence="8">AP-Melu-1000-B4</strain>
    </source>
</reference>
<accession>A0A240E0L0</accession>
<keyword evidence="3 5" id="KW-0067">ATP-binding</keyword>
<dbReference type="GO" id="GO:0005737">
    <property type="term" value="C:cytoplasm"/>
    <property type="evidence" value="ECO:0007669"/>
    <property type="project" value="UniProtKB-SubCell"/>
</dbReference>
<dbReference type="RefSeq" id="WP_096673534.1">
    <property type="nucleotide sequence ID" value="NZ_OANS01000003.1"/>
</dbReference>
<evidence type="ECO:0000256" key="3">
    <source>
        <dbReference type="ARBA" id="ARBA00022840"/>
    </source>
</evidence>
<evidence type="ECO:0000256" key="2">
    <source>
        <dbReference type="ARBA" id="ARBA00022741"/>
    </source>
</evidence>
<dbReference type="SUPFAM" id="SSF52540">
    <property type="entry name" value="P-loop containing nucleoside triphosphate hydrolases"/>
    <property type="match status" value="1"/>
</dbReference>
<dbReference type="PROSITE" id="PS51219">
    <property type="entry name" value="DPCK"/>
    <property type="match status" value="1"/>
</dbReference>
<comment type="pathway">
    <text evidence="5">Cofactor biosynthesis; coenzyme A biosynthesis; CoA from (R)-pantothenate: step 5/5.</text>
</comment>
<comment type="subcellular location">
    <subcellularLocation>
        <location evidence="5">Cytoplasm</location>
    </subcellularLocation>
</comment>
<evidence type="ECO:0000256" key="5">
    <source>
        <dbReference type="HAMAP-Rule" id="MF_00376"/>
    </source>
</evidence>
<dbReference type="PANTHER" id="PTHR10695">
    <property type="entry name" value="DEPHOSPHO-COA KINASE-RELATED"/>
    <property type="match status" value="1"/>
</dbReference>
<comment type="function">
    <text evidence="5">Catalyzes the phosphorylation of the 3'-hydroxyl group of dephosphocoenzyme A to form coenzyme A.</text>
</comment>
<comment type="similarity">
    <text evidence="1 5">Belongs to the CoaE family.</text>
</comment>
<sequence length="228" mass="24975">MFSNHSPLPVDQPDFSALKGKLLLIGLTGGIGSGKTAASNLLSELGAGVIDTDLISHQITASGGSAIPEIKENFGSELIEADGAMNRAKMRNLVFDNPESRQILERIVHPLIRQEALKQALALAETKVPYLIVVVPLLMESDVWRKHFDLIVVVDCPVEVQIQRVMQRNKLSKAEVESILRAQTSREVRLEAADVIINNQGSVADLEPQILQLHQKLLKIHEDLIGSS</sequence>